<dbReference type="RefSeq" id="WP_226544620.1">
    <property type="nucleotide sequence ID" value="NZ_JAJAPW010000009.1"/>
</dbReference>
<dbReference type="EMBL" id="JAJAPW010000009">
    <property type="protein sequence ID" value="MCB4800140.1"/>
    <property type="molecule type" value="Genomic_DNA"/>
</dbReference>
<accession>A0A9X1I2B3</accession>
<gene>
    <name evidence="1" type="ORF">LG649_14915</name>
</gene>
<evidence type="ECO:0000313" key="1">
    <source>
        <dbReference type="EMBL" id="MCB4800140.1"/>
    </source>
</evidence>
<evidence type="ECO:0000313" key="2">
    <source>
        <dbReference type="Proteomes" id="UP001139199"/>
    </source>
</evidence>
<keyword evidence="2" id="KW-1185">Reference proteome</keyword>
<protein>
    <recommendedName>
        <fullName evidence="3">Cupin</fullName>
    </recommendedName>
</protein>
<organism evidence="1 2">
    <name type="scientific">Neotamlana laminarinivorans</name>
    <dbReference type="NCBI Taxonomy" id="2883124"/>
    <lineage>
        <taxon>Bacteria</taxon>
        <taxon>Pseudomonadati</taxon>
        <taxon>Bacteroidota</taxon>
        <taxon>Flavobacteriia</taxon>
        <taxon>Flavobacteriales</taxon>
        <taxon>Flavobacteriaceae</taxon>
        <taxon>Neotamlana</taxon>
    </lineage>
</organism>
<reference evidence="1" key="1">
    <citation type="submission" date="2021-10" db="EMBL/GenBank/DDBJ databases">
        <title>Tamlana sargassums sp. nov., and Tamlana laminarinivorans sp. nov., two new bacteria isolated from the brown alga.</title>
        <authorList>
            <person name="Li J."/>
        </authorList>
    </citation>
    <scope>NUCLEOTIDE SEQUENCE</scope>
    <source>
        <strain evidence="1">PT2-4</strain>
    </source>
</reference>
<comment type="caution">
    <text evidence="1">The sequence shown here is derived from an EMBL/GenBank/DDBJ whole genome shotgun (WGS) entry which is preliminary data.</text>
</comment>
<dbReference type="AlphaFoldDB" id="A0A9X1I2B3"/>
<dbReference type="Proteomes" id="UP001139199">
    <property type="component" value="Unassembled WGS sequence"/>
</dbReference>
<sequence>MKVLSFLKNKILGVYSLIAIVVLSCNSTNQIVVQDLNMDVPEGKQVFSEPLLIGEIAETKIDHLAFVGPTKQTINLSSDNITMFLFLKGNANLIADTIVKSLVPESIAIPIDNINNVEFDVPAGEVLHFVQFTKKLSEQDKEDFQNFPDENKYQLFYTRFVDCEPYTEKIKSPNTTSRTVLPADIVPRVSLGTVEAMGPDEVGAHKHPMLDQLFLGLTDNDITVFADDASTQLKEFALLHIPIGSSHWVKVEENKRMNYMWMDFFLTKEGQEWLKTHKPMSTDKK</sequence>
<name>A0A9X1I2B3_9FLAO</name>
<dbReference type="PROSITE" id="PS51257">
    <property type="entry name" value="PROKAR_LIPOPROTEIN"/>
    <property type="match status" value="1"/>
</dbReference>
<proteinExistence type="predicted"/>
<evidence type="ECO:0008006" key="3">
    <source>
        <dbReference type="Google" id="ProtNLM"/>
    </source>
</evidence>